<evidence type="ECO:0000256" key="3">
    <source>
        <dbReference type="ARBA" id="ARBA00022692"/>
    </source>
</evidence>
<evidence type="ECO:0000259" key="8">
    <source>
        <dbReference type="Pfam" id="PF02687"/>
    </source>
</evidence>
<keyword evidence="5 7" id="KW-0472">Membrane</keyword>
<evidence type="ECO:0000256" key="1">
    <source>
        <dbReference type="ARBA" id="ARBA00004651"/>
    </source>
</evidence>
<keyword evidence="4 7" id="KW-1133">Transmembrane helix</keyword>
<organism evidence="9 10">
    <name type="scientific">Romboutsia weinsteinii</name>
    <dbReference type="NCBI Taxonomy" id="2020949"/>
    <lineage>
        <taxon>Bacteria</taxon>
        <taxon>Bacillati</taxon>
        <taxon>Bacillota</taxon>
        <taxon>Clostridia</taxon>
        <taxon>Peptostreptococcales</taxon>
        <taxon>Peptostreptococcaceae</taxon>
        <taxon>Romboutsia</taxon>
    </lineage>
</organism>
<feature type="transmembrane region" description="Helical" evidence="7">
    <location>
        <begin position="310"/>
        <end position="339"/>
    </location>
</feature>
<comment type="caution">
    <text evidence="9">The sequence shown here is derived from an EMBL/GenBank/DDBJ whole genome shotgun (WGS) entry which is preliminary data.</text>
</comment>
<dbReference type="EMBL" id="NOJY02000011">
    <property type="protein sequence ID" value="RDY27739.1"/>
    <property type="molecule type" value="Genomic_DNA"/>
</dbReference>
<dbReference type="Pfam" id="PF02687">
    <property type="entry name" value="FtsX"/>
    <property type="match status" value="2"/>
</dbReference>
<name>A0A255IIG0_9FIRM</name>
<evidence type="ECO:0000256" key="4">
    <source>
        <dbReference type="ARBA" id="ARBA00022989"/>
    </source>
</evidence>
<dbReference type="GO" id="GO:0022857">
    <property type="term" value="F:transmembrane transporter activity"/>
    <property type="evidence" value="ECO:0007669"/>
    <property type="project" value="TreeGrafter"/>
</dbReference>
<feature type="transmembrane region" description="Helical" evidence="7">
    <location>
        <begin position="774"/>
        <end position="797"/>
    </location>
</feature>
<protein>
    <submittedName>
        <fullName evidence="9">ABC transporter permease</fullName>
    </submittedName>
</protein>
<proteinExistence type="inferred from homology"/>
<evidence type="ECO:0000313" key="10">
    <source>
        <dbReference type="Proteomes" id="UP000215694"/>
    </source>
</evidence>
<feature type="transmembrane region" description="Helical" evidence="7">
    <location>
        <begin position="429"/>
        <end position="449"/>
    </location>
</feature>
<feature type="domain" description="ABC3 transporter permease C-terminal" evidence="8">
    <location>
        <begin position="724"/>
        <end position="848"/>
    </location>
</feature>
<dbReference type="PANTHER" id="PTHR30572:SF4">
    <property type="entry name" value="ABC TRANSPORTER PERMEASE YTRF"/>
    <property type="match status" value="1"/>
</dbReference>
<comment type="subcellular location">
    <subcellularLocation>
        <location evidence="1">Cell membrane</location>
        <topology evidence="1">Multi-pass membrane protein</topology>
    </subcellularLocation>
</comment>
<dbReference type="InterPro" id="IPR050250">
    <property type="entry name" value="Macrolide_Exporter_MacB"/>
</dbReference>
<gene>
    <name evidence="9" type="ORF">CHL78_008445</name>
</gene>
<reference evidence="9 10" key="1">
    <citation type="journal article" date="2017" name="Genome Announc.">
        <title>Draft Genome Sequence of Romboutsia weinsteinii sp. nov. Strain CCRI-19649(T) Isolated from Surface Water.</title>
        <authorList>
            <person name="Maheux A.F."/>
            <person name="Boudreau D.K."/>
            <person name="Berube E."/>
            <person name="Boissinot M."/>
            <person name="Cantin P."/>
            <person name="Raymond F."/>
            <person name="Corbeil J."/>
            <person name="Omar R.F."/>
            <person name="Bergeron M.G."/>
        </authorList>
    </citation>
    <scope>NUCLEOTIDE SEQUENCE [LARGE SCALE GENOMIC DNA]</scope>
    <source>
        <strain evidence="9 10">CCRI-19649</strain>
    </source>
</reference>
<dbReference type="Proteomes" id="UP000215694">
    <property type="component" value="Unassembled WGS sequence"/>
</dbReference>
<evidence type="ECO:0000313" key="9">
    <source>
        <dbReference type="EMBL" id="RDY27739.1"/>
    </source>
</evidence>
<feature type="transmembrane region" description="Helical" evidence="7">
    <location>
        <begin position="20"/>
        <end position="39"/>
    </location>
</feature>
<feature type="transmembrane region" description="Helical" evidence="7">
    <location>
        <begin position="359"/>
        <end position="378"/>
    </location>
</feature>
<keyword evidence="3 7" id="KW-0812">Transmembrane</keyword>
<comment type="similarity">
    <text evidence="6">Belongs to the ABC-4 integral membrane protein family.</text>
</comment>
<dbReference type="InterPro" id="IPR003838">
    <property type="entry name" value="ABC3_permease_C"/>
</dbReference>
<evidence type="ECO:0000256" key="7">
    <source>
        <dbReference type="SAM" id="Phobius"/>
    </source>
</evidence>
<dbReference type="PANTHER" id="PTHR30572">
    <property type="entry name" value="MEMBRANE COMPONENT OF TRANSPORTER-RELATED"/>
    <property type="match status" value="1"/>
</dbReference>
<keyword evidence="2" id="KW-1003">Cell membrane</keyword>
<dbReference type="RefSeq" id="WP_094367053.1">
    <property type="nucleotide sequence ID" value="NZ_NOJY02000011.1"/>
</dbReference>
<feature type="transmembrane region" description="Helical" evidence="7">
    <location>
        <begin position="817"/>
        <end position="839"/>
    </location>
</feature>
<dbReference type="GO" id="GO:0005886">
    <property type="term" value="C:plasma membrane"/>
    <property type="evidence" value="ECO:0007669"/>
    <property type="project" value="UniProtKB-SubCell"/>
</dbReference>
<feature type="domain" description="ABC3 transporter permease C-terminal" evidence="8">
    <location>
        <begin position="273"/>
        <end position="383"/>
    </location>
</feature>
<dbReference type="AlphaFoldDB" id="A0A255IIG0"/>
<dbReference type="OrthoDB" id="9793166at2"/>
<evidence type="ECO:0000256" key="6">
    <source>
        <dbReference type="ARBA" id="ARBA00038076"/>
    </source>
</evidence>
<evidence type="ECO:0000256" key="2">
    <source>
        <dbReference type="ARBA" id="ARBA00022475"/>
    </source>
</evidence>
<feature type="transmembrane region" description="Helical" evidence="7">
    <location>
        <begin position="270"/>
        <end position="289"/>
    </location>
</feature>
<accession>A0A255IIG0</accession>
<keyword evidence="10" id="KW-1185">Reference proteome</keyword>
<evidence type="ECO:0000256" key="5">
    <source>
        <dbReference type="ARBA" id="ARBA00023136"/>
    </source>
</evidence>
<sequence>MKSSFKLAVSYLISQRGKSLALITSISLAVMLIFTLNVIPETQSKVNIDEAYKNFSDYHVEYSNLSDDVINKLKGDKEVTEIHDVINLGNIVDKNGVSIDLNSYNKEFIDAYGYKIIKGTYPKNENEIVLEEKALKEMNLDSKLNEEIDFNVIKKYIDDKDENQIYSKAKKFKLVGIVQKPSGYYEGNEYYKVKGFTHFSNNQDIIPSEFLSHSGVIKLNTKTPSWSKLNKLTGKYGLNNMDFMLNIQLSNAIEDYDMTKNTKFSRNNKLIPMISAGLVIYNIFNIILIDMTNQIGVLRAIGMKKKNIRLMISIQSLIVLIMGLITGFGVGYVLSLLGINSVYDNYQSIYISKESIMEPLILAVIVVLVSSIFCIFKASKISPMEAIRSTNNNLKNQKERFYHKLIRKVFGLTGEMAYKNVWRNKSRTILSILSISLAGTLFISKMVAYNEDKDSSSSNSLAVMSMGDTDVILRHNKSNTNEFYANYDQNIIDDISMINNIKEVTPSMDISGYLKTDINRITDDIKPLVLGKGNESNLEMDISVKGYNKDFIQSLDKYIEDGSNIYDKEGKSNDLSGENYPNVLISNYFYSRQKSSNDAKALKEVKVGDIIEIKAPVNNNGNLEYKNVSVRVSGLLNKDYIVTQDGGMDSLFQVILNENDFRNMTNIKNYNKISIKLNNEKDEVANEELNKIVENSSFKEAESKYNYLNYFAKHSEKSKREVLISVILTLIISSINIICIIKTNIILRIKEISTLRAIGMSMTNIKGMIIKESIIYAIFSILVSSVVATLSHFKFVYMVNSTMSQGLGIDNKMAYTIPIYEILQFGVVTIIMCLLATYLSKNKLVKLSIVEGLRINE</sequence>
<feature type="transmembrane region" description="Helical" evidence="7">
    <location>
        <begin position="722"/>
        <end position="741"/>
    </location>
</feature>